<dbReference type="EMBL" id="AC003072">
    <property type="status" value="NOT_ANNOTATED_CDS"/>
    <property type="molecule type" value="Genomic_DNA"/>
</dbReference>
<dbReference type="OrthoDB" id="285418at2759"/>
<dbReference type="ExpressionAtlas" id="C9JEE9">
    <property type="expression patterns" value="baseline and differential"/>
</dbReference>
<dbReference type="ChiTaRS" id="DUSP18">
    <property type="organism name" value="human"/>
</dbReference>
<sequence length="11" mass="1151">MTAPSCAFPVQ</sequence>
<dbReference type="GeneTree" id="ENSGT00940000161186"/>
<dbReference type="OpenTargets" id="ENSG00000167065"/>
<keyword evidence="2" id="KW-1185">Reference proteome</keyword>
<organism evidence="1 2">
    <name type="scientific">Homo sapiens</name>
    <name type="common">Human</name>
    <dbReference type="NCBI Taxonomy" id="9606"/>
    <lineage>
        <taxon>Eukaryota</taxon>
        <taxon>Metazoa</taxon>
        <taxon>Chordata</taxon>
        <taxon>Craniata</taxon>
        <taxon>Vertebrata</taxon>
        <taxon>Euteleostomi</taxon>
        <taxon>Mammalia</taxon>
        <taxon>Eutheria</taxon>
        <taxon>Euarchontoglires</taxon>
        <taxon>Primates</taxon>
        <taxon>Haplorrhini</taxon>
        <taxon>Catarrhini</taxon>
        <taxon>Hominidae</taxon>
        <taxon>Homo</taxon>
    </lineage>
</organism>
<feature type="non-terminal residue" evidence="1">
    <location>
        <position position="11"/>
    </location>
</feature>
<proteinExistence type="predicted"/>
<dbReference type="Ensembl" id="ENST00000442752.1">
    <property type="protein sequence ID" value="ENSP00000403378.1"/>
    <property type="gene ID" value="ENSG00000167065.14"/>
</dbReference>
<accession>C9JEE9</accession>
<evidence type="ECO:0000313" key="1">
    <source>
        <dbReference type="Ensembl" id="ENSP00000403378.1"/>
    </source>
</evidence>
<dbReference type="VEuPathDB" id="HostDB:ENSG00000167065"/>
<gene>
    <name evidence="1" type="primary">DUSP18</name>
</gene>
<reference evidence="1" key="4">
    <citation type="submission" date="2025-08" db="UniProtKB">
        <authorList>
            <consortium name="Ensembl"/>
        </authorList>
    </citation>
    <scope>IDENTIFICATION</scope>
</reference>
<dbReference type="HGNC" id="HGNC:18484">
    <property type="gene designation" value="DUSP18"/>
</dbReference>
<name>C9JEE9_HUMAN</name>
<reference evidence="1 2" key="2">
    <citation type="journal article" date="2004" name="Nature">
        <title>Finishing the euchromatic sequence of the human genome.</title>
        <authorList>
            <consortium name="International Human Genome Sequencing Consortium"/>
        </authorList>
    </citation>
    <scope>NUCLEOTIDE SEQUENCE [LARGE SCALE GENOMIC DNA]</scope>
</reference>
<evidence type="ECO:0000313" key="2">
    <source>
        <dbReference type="Proteomes" id="UP000005640"/>
    </source>
</evidence>
<dbReference type="Bgee" id="ENSG00000167065">
    <property type="expression patterns" value="Expressed in secondary oocyte and 164 other cell types or tissues"/>
</dbReference>
<dbReference type="Ensembl" id="ENST00000442752.1">
    <property type="protein sequence ID" value="ENSP00000403378.1"/>
    <property type="gene ID" value="ENSG00000167065.15"/>
</dbReference>
<reference evidence="1 2" key="1">
    <citation type="journal article" date="2001" name="Nature">
        <title>Initial sequencing and analysis of the human genome.</title>
        <authorList>
            <consortium name="International Human Genome Sequencing Consortium"/>
            <person name="Lander E.S."/>
            <person name="Linton L.M."/>
            <person name="Birren B."/>
            <person name="Nusbaum C."/>
            <person name="Zody M.C."/>
            <person name="Baldwin J."/>
            <person name="Devon K."/>
            <person name="Dewar K."/>
            <person name="Doyle M."/>
            <person name="FitzHugh W."/>
            <person name="Funke R."/>
            <person name="Gage D."/>
            <person name="Harris K."/>
            <person name="Heaford A."/>
            <person name="Howland J."/>
            <person name="Kann L."/>
            <person name="Lehoczky J."/>
            <person name="LeVine R."/>
            <person name="McEwan P."/>
            <person name="McKernan K."/>
            <person name="Meldrim J."/>
            <person name="Mesirov J.P."/>
            <person name="Miranda C."/>
            <person name="Morris W."/>
            <person name="Naylor J."/>
            <person name="Raymond C."/>
            <person name="Rosetti M."/>
            <person name="Santos R."/>
            <person name="Sheridan A."/>
            <person name="Sougnez C."/>
            <person name="Stange-Thomann N."/>
            <person name="Stojanovic N."/>
            <person name="Subramanian A."/>
            <person name="Wyman D."/>
            <person name="Rogers J."/>
            <person name="Sulston J."/>
            <person name="Ainscough R."/>
            <person name="Beck S."/>
            <person name="Bentley D."/>
            <person name="Burton J."/>
            <person name="Clee C."/>
            <person name="Carter N."/>
            <person name="Coulson A."/>
            <person name="Deadman R."/>
            <person name="Deloukas P."/>
            <person name="Dunham A."/>
            <person name="Dunham I."/>
            <person name="Durbin R."/>
            <person name="French L."/>
            <person name="Grafham D."/>
            <person name="Gregory S."/>
            <person name="Hubbard T."/>
            <person name="Humphray S."/>
            <person name="Hunt A."/>
            <person name="Jones M."/>
            <person name="Lloyd C."/>
            <person name="McMurray A."/>
            <person name="Matthews L."/>
            <person name="Mercer S."/>
            <person name="Milne S."/>
            <person name="Mullikin J.C."/>
            <person name="Mungall A."/>
            <person name="Plumb R."/>
            <person name="Ross M."/>
            <person name="Shownkeen R."/>
            <person name="Sims S."/>
            <person name="Waterston R.H."/>
            <person name="Wilson R.K."/>
            <person name="Hillier L.W."/>
            <person name="McPherson J.D."/>
            <person name="Marra M.A."/>
            <person name="Mardis E.R."/>
            <person name="Fulton L.A."/>
            <person name="Chinwalla A.T."/>
            <person name="Pepin K.H."/>
            <person name="Gish W.R."/>
            <person name="Chissoe S.L."/>
            <person name="Wendl M.C."/>
            <person name="Delehaunty K.D."/>
            <person name="Miner T.L."/>
            <person name="Delehaunty A."/>
            <person name="Kramer J.B."/>
            <person name="Cook L.L."/>
            <person name="Fulton R.S."/>
            <person name="Johnson D.L."/>
            <person name="Minx P.J."/>
            <person name="Clifton S.W."/>
            <person name="Hawkins T."/>
            <person name="Branscomb E."/>
            <person name="Predki P."/>
            <person name="Richardson P."/>
            <person name="Wenning S."/>
            <person name="Slezak T."/>
            <person name="Doggett N."/>
            <person name="Cheng J.F."/>
            <person name="Olsen A."/>
            <person name="Lucas S."/>
            <person name="Elkin C."/>
            <person name="Uberbacher E."/>
            <person name="Frazier M."/>
            <person name="Gibbs R.A."/>
            <person name="Muzny D.M."/>
            <person name="Scherer S.E."/>
            <person name="Bouck J.B."/>
            <person name="Sodergren E.J."/>
            <person name="Worley K.C."/>
            <person name="Rives C.M."/>
            <person name="Gorrell J.H."/>
            <person name="Metzker M.L."/>
            <person name="Naylor S.L."/>
            <person name="Kucherlapati R.S."/>
            <person name="Nelson D.L."/>
            <person name="Weinstock G.M."/>
            <person name="Sakaki Y."/>
            <person name="Fujiyama A."/>
            <person name="Hattori M."/>
            <person name="Yada T."/>
            <person name="Toyoda A."/>
            <person name="Itoh T."/>
            <person name="Kawagoe C."/>
            <person name="Watanabe H."/>
            <person name="Totoki Y."/>
            <person name="Taylor T."/>
            <person name="Weissenbach J."/>
            <person name="Heilig R."/>
            <person name="Saurin W."/>
            <person name="Artiguenave F."/>
            <person name="Brottier P."/>
            <person name="Bruls T."/>
            <person name="Pelletier E."/>
            <person name="Robert C."/>
            <person name="Wincker P."/>
            <person name="Smith D.R."/>
            <person name="Doucette-Stamm L."/>
            <person name="Rubenfield M."/>
            <person name="Weinstock K."/>
            <person name="Lee H.M."/>
            <person name="Dubois J."/>
            <person name="Rosenthal A."/>
            <person name="Platzer M."/>
            <person name="Nyakatura G."/>
            <person name="Taudien S."/>
            <person name="Rump A."/>
            <person name="Yang H."/>
            <person name="Yu J."/>
            <person name="Wang J."/>
            <person name="Huang G."/>
            <person name="Gu J."/>
            <person name="Hood L."/>
            <person name="Rowen L."/>
            <person name="Madan A."/>
            <person name="Qin S."/>
            <person name="Davis R.W."/>
            <person name="Federspiel N.A."/>
            <person name="Abola A.P."/>
            <person name="Proctor M.J."/>
            <person name="Myers R.M."/>
            <person name="Schmutz J."/>
            <person name="Dickson M."/>
            <person name="Grimwood J."/>
            <person name="Cox D.R."/>
            <person name="Olson M.V."/>
            <person name="Kaul R."/>
            <person name="Raymond C."/>
            <person name="Shimizu N."/>
            <person name="Kawasaki K."/>
            <person name="Minoshima S."/>
            <person name="Evans G.A."/>
            <person name="Athanasiou M."/>
            <person name="Schultz R."/>
            <person name="Roe B.A."/>
            <person name="Chen F."/>
            <person name="Pan H."/>
            <person name="Ramser J."/>
            <person name="Lehrach H."/>
            <person name="Reinhardt R."/>
            <person name="McCombie W.R."/>
            <person name="de la Bastide M."/>
            <person name="Dedhia N."/>
            <person name="Blocker H."/>
            <person name="Hornischer K."/>
            <person name="Nordsiek G."/>
            <person name="Agarwala R."/>
            <person name="Aravind L."/>
            <person name="Bailey J.A."/>
            <person name="Bateman A."/>
            <person name="Batzoglou S."/>
            <person name="Birney E."/>
            <person name="Bork P."/>
            <person name="Brown D.G."/>
            <person name="Burge C.B."/>
            <person name="Cerutti L."/>
            <person name="Chen H.C."/>
            <person name="Church D."/>
            <person name="Clamp M."/>
            <person name="Copley R.R."/>
            <person name="Doerks T."/>
            <person name="Eddy S.R."/>
            <person name="Eichler E.E."/>
            <person name="Furey T.S."/>
            <person name="Galagan J."/>
            <person name="Gilbert J.G."/>
            <person name="Harmon C."/>
            <person name="Hayashizaki Y."/>
            <person name="Haussler D."/>
            <person name="Hermjakob H."/>
            <person name="Hokamp K."/>
            <person name="Jang W."/>
            <person name="Johnson L.S."/>
            <person name="Jones T.A."/>
            <person name="Kasif S."/>
            <person name="Kaspryzk A."/>
            <person name="Kennedy S."/>
            <person name="Kent W.J."/>
            <person name="Kitts P."/>
            <person name="Koonin E.V."/>
            <person name="Korf I."/>
            <person name="Kulp D."/>
            <person name="Lancet D."/>
            <person name="Lowe T.M."/>
            <person name="McLysaght A."/>
            <person name="Mikkelsen T."/>
            <person name="Moran J.V."/>
            <person name="Mulder N."/>
            <person name="Pollara V.J."/>
            <person name="Ponting C.P."/>
            <person name="Schuler G."/>
            <person name="Schultz J."/>
            <person name="Slater G."/>
            <person name="Smit A.F."/>
            <person name="Stupka E."/>
            <person name="Szustakowski J."/>
            <person name="Thierry-Mieg D."/>
            <person name="Thierry-Mieg J."/>
            <person name="Wagner L."/>
            <person name="Wallis J."/>
            <person name="Wheeler R."/>
            <person name="Williams A."/>
            <person name="Wolf Y.I."/>
            <person name="Wolfe K.H."/>
            <person name="Yang S.P."/>
            <person name="Yeh R.F."/>
            <person name="Collins F."/>
            <person name="Guyer M.S."/>
            <person name="Peterson J."/>
            <person name="Felsenfeld A."/>
            <person name="Wetterstrand K.A."/>
            <person name="Patrinos A."/>
            <person name="Morgan M.J."/>
            <person name="de Jong P."/>
            <person name="Catanese J.J."/>
            <person name="Osoegawa K."/>
            <person name="Shizuya H."/>
            <person name="Choi S."/>
            <person name="Chen Y.J."/>
        </authorList>
    </citation>
    <scope>NUCLEOTIDE SEQUENCE [LARGE SCALE GENOMIC DNA]</scope>
</reference>
<reference evidence="1 2" key="3">
    <citation type="journal article" date="2008" name="Genome Biol.">
        <title>Finishing the finished human chromosome 22 sequence.</title>
        <authorList>
            <person name="Cole C.G."/>
            <person name="McCann O.T."/>
            <person name="Collins J.E."/>
            <person name="Oliver K."/>
            <person name="Willey D."/>
            <person name="Gribble S.M."/>
            <person name="Yang F."/>
            <person name="McLaren K."/>
            <person name="Rogers J."/>
            <person name="Ning Z."/>
            <person name="Beare D.M."/>
            <person name="Dunham I."/>
        </authorList>
    </citation>
    <scope>NUCLEOTIDE SEQUENCE [LARGE SCALE GENOMIC DNA]</scope>
</reference>
<protein>
    <submittedName>
        <fullName evidence="1">Dual specificity phosphatase 18</fullName>
    </submittedName>
</protein>
<dbReference type="Antibodypedia" id="24819">
    <property type="antibodies" value="37 antibodies from 12 providers"/>
</dbReference>
<reference evidence="1" key="5">
    <citation type="submission" date="2025-09" db="UniProtKB">
        <authorList>
            <consortium name="Ensembl"/>
        </authorList>
    </citation>
    <scope>IDENTIFICATION</scope>
</reference>
<dbReference type="EMBL" id="AC005006">
    <property type="status" value="NOT_ANNOTATED_CDS"/>
    <property type="molecule type" value="Genomic_DNA"/>
</dbReference>
<dbReference type="Proteomes" id="UP000005640">
    <property type="component" value="Chromosome 22"/>
</dbReference>
<dbReference type="UCSC" id="uc062dfm.1">
    <property type="organism name" value="human"/>
</dbReference>
<dbReference type="HOGENOM" id="CLU_222384_0_0_1"/>
<dbReference type="OMA" id="DECYEFM"/>